<evidence type="ECO:0000256" key="1">
    <source>
        <dbReference type="ARBA" id="ARBA00005234"/>
    </source>
</evidence>
<dbReference type="GO" id="GO:0006508">
    <property type="term" value="P:proteolysis"/>
    <property type="evidence" value="ECO:0007669"/>
    <property type="project" value="UniProtKB-KW"/>
</dbReference>
<dbReference type="InterPro" id="IPR038765">
    <property type="entry name" value="Papain-like_cys_pep_sf"/>
</dbReference>
<dbReference type="InterPro" id="IPR003653">
    <property type="entry name" value="Peptidase_C48_C"/>
</dbReference>
<proteinExistence type="inferred from homology"/>
<organism evidence="7 8">
    <name type="scientific">Rhipicephalus microplus</name>
    <name type="common">Cattle tick</name>
    <name type="synonym">Boophilus microplus</name>
    <dbReference type="NCBI Taxonomy" id="6941"/>
    <lineage>
        <taxon>Eukaryota</taxon>
        <taxon>Metazoa</taxon>
        <taxon>Ecdysozoa</taxon>
        <taxon>Arthropoda</taxon>
        <taxon>Chelicerata</taxon>
        <taxon>Arachnida</taxon>
        <taxon>Acari</taxon>
        <taxon>Parasitiformes</taxon>
        <taxon>Ixodida</taxon>
        <taxon>Ixodoidea</taxon>
        <taxon>Ixodidae</taxon>
        <taxon>Rhipicephalinae</taxon>
        <taxon>Rhipicephalus</taxon>
        <taxon>Boophilus</taxon>
    </lineage>
</organism>
<reference evidence="7" key="2">
    <citation type="submission" date="2021-09" db="EMBL/GenBank/DDBJ databases">
        <authorList>
            <person name="Jia N."/>
            <person name="Wang J."/>
            <person name="Shi W."/>
            <person name="Du L."/>
            <person name="Sun Y."/>
            <person name="Zhan W."/>
            <person name="Jiang J."/>
            <person name="Wang Q."/>
            <person name="Zhang B."/>
            <person name="Ji P."/>
            <person name="Sakyi L.B."/>
            <person name="Cui X."/>
            <person name="Yuan T."/>
            <person name="Jiang B."/>
            <person name="Yang W."/>
            <person name="Lam T.T.-Y."/>
            <person name="Chang Q."/>
            <person name="Ding S."/>
            <person name="Wang X."/>
            <person name="Zhu J."/>
            <person name="Ruan X."/>
            <person name="Zhao L."/>
            <person name="Wei J."/>
            <person name="Que T."/>
            <person name="Du C."/>
            <person name="Cheng J."/>
            <person name="Dai P."/>
            <person name="Han X."/>
            <person name="Huang E."/>
            <person name="Gao Y."/>
            <person name="Liu J."/>
            <person name="Shao H."/>
            <person name="Ye R."/>
            <person name="Li L."/>
            <person name="Wei W."/>
            <person name="Wang X."/>
            <person name="Wang C."/>
            <person name="Huo Q."/>
            <person name="Li W."/>
            <person name="Guo W."/>
            <person name="Chen H."/>
            <person name="Chen S."/>
            <person name="Zhou L."/>
            <person name="Zhou L."/>
            <person name="Ni X."/>
            <person name="Tian J."/>
            <person name="Zhou Y."/>
            <person name="Sheng Y."/>
            <person name="Liu T."/>
            <person name="Pan Y."/>
            <person name="Xia L."/>
            <person name="Li J."/>
            <person name="Zhao F."/>
            <person name="Cao W."/>
        </authorList>
    </citation>
    <scope>NUCLEOTIDE SEQUENCE</scope>
    <source>
        <strain evidence="7">Rmic-2018</strain>
        <tissue evidence="7">Larvae</tissue>
    </source>
</reference>
<dbReference type="Pfam" id="PF02902">
    <property type="entry name" value="Peptidase_C48"/>
    <property type="match status" value="1"/>
</dbReference>
<comment type="caution">
    <text evidence="7">The sequence shown here is derived from an EMBL/GenBank/DDBJ whole genome shotgun (WGS) entry which is preliminary data.</text>
</comment>
<dbReference type="EMBL" id="JABSTU010000005">
    <property type="protein sequence ID" value="KAH8029791.1"/>
    <property type="molecule type" value="Genomic_DNA"/>
</dbReference>
<evidence type="ECO:0000256" key="2">
    <source>
        <dbReference type="ARBA" id="ARBA00022670"/>
    </source>
</evidence>
<feature type="compositionally biased region" description="Basic and acidic residues" evidence="5">
    <location>
        <begin position="32"/>
        <end position="43"/>
    </location>
</feature>
<dbReference type="GO" id="GO:0016926">
    <property type="term" value="P:protein desumoylation"/>
    <property type="evidence" value="ECO:0007669"/>
    <property type="project" value="TreeGrafter"/>
</dbReference>
<comment type="similarity">
    <text evidence="1">Belongs to the peptidase C48 family.</text>
</comment>
<keyword evidence="2" id="KW-0645">Protease</keyword>
<evidence type="ECO:0000259" key="6">
    <source>
        <dbReference type="PROSITE" id="PS50600"/>
    </source>
</evidence>
<dbReference type="PROSITE" id="PS50600">
    <property type="entry name" value="ULP_PROTEASE"/>
    <property type="match status" value="1"/>
</dbReference>
<dbReference type="VEuPathDB" id="VectorBase:LOC119162141"/>
<evidence type="ECO:0000256" key="3">
    <source>
        <dbReference type="ARBA" id="ARBA00022801"/>
    </source>
</evidence>
<keyword evidence="8" id="KW-1185">Reference proteome</keyword>
<evidence type="ECO:0000256" key="5">
    <source>
        <dbReference type="SAM" id="MobiDB-lite"/>
    </source>
</evidence>
<dbReference type="SUPFAM" id="SSF54001">
    <property type="entry name" value="Cysteine proteinases"/>
    <property type="match status" value="1"/>
</dbReference>
<dbReference type="GO" id="GO:0005634">
    <property type="term" value="C:nucleus"/>
    <property type="evidence" value="ECO:0007669"/>
    <property type="project" value="TreeGrafter"/>
</dbReference>
<sequence>MAAKATTSSRRRPDGVKPSSQRSGAEGVGAALKHDRDQQRPPRLLRELKDCVDPMAIYGLELSVYETFGRRPSSRPVRSTRNPDPDYVGKWCVTATVDSFIELKRQLVQRSCASKRRTKCDAQSSIPARLTRVMQREVQTAMVPTPPDEVLVSAFRIEIKRRDLYTLADGQWLNDEVVNFYLNLIAARSTERDDLPSVYAFSTFFLEKLMVCGYGGVSRWTRAVDIFAFDILLVPLHMTCHWGLLVVDFRQRRIVYYDSLGPSKSPVSPTMMIKMYLNDESRLKRDCELDWNDWRSEIAKVPLQTNSDDCGAFLCPICRVPYQRRADHVRPRAGTVHSKAHSVRGAPQNHLGVNHV</sequence>
<reference evidence="7" key="1">
    <citation type="journal article" date="2020" name="Cell">
        <title>Large-Scale Comparative Analyses of Tick Genomes Elucidate Their Genetic Diversity and Vector Capacities.</title>
        <authorList>
            <consortium name="Tick Genome and Microbiome Consortium (TIGMIC)"/>
            <person name="Jia N."/>
            <person name="Wang J."/>
            <person name="Shi W."/>
            <person name="Du L."/>
            <person name="Sun Y."/>
            <person name="Zhan W."/>
            <person name="Jiang J.F."/>
            <person name="Wang Q."/>
            <person name="Zhang B."/>
            <person name="Ji P."/>
            <person name="Bell-Sakyi L."/>
            <person name="Cui X.M."/>
            <person name="Yuan T.T."/>
            <person name="Jiang B.G."/>
            <person name="Yang W.F."/>
            <person name="Lam T.T."/>
            <person name="Chang Q.C."/>
            <person name="Ding S.J."/>
            <person name="Wang X.J."/>
            <person name="Zhu J.G."/>
            <person name="Ruan X.D."/>
            <person name="Zhao L."/>
            <person name="Wei J.T."/>
            <person name="Ye R.Z."/>
            <person name="Que T.C."/>
            <person name="Du C.H."/>
            <person name="Zhou Y.H."/>
            <person name="Cheng J.X."/>
            <person name="Dai P.F."/>
            <person name="Guo W.B."/>
            <person name="Han X.H."/>
            <person name="Huang E.J."/>
            <person name="Li L.F."/>
            <person name="Wei W."/>
            <person name="Gao Y.C."/>
            <person name="Liu J.Z."/>
            <person name="Shao H.Z."/>
            <person name="Wang X."/>
            <person name="Wang C.C."/>
            <person name="Yang T.C."/>
            <person name="Huo Q.B."/>
            <person name="Li W."/>
            <person name="Chen H.Y."/>
            <person name="Chen S.E."/>
            <person name="Zhou L.G."/>
            <person name="Ni X.B."/>
            <person name="Tian J.H."/>
            <person name="Sheng Y."/>
            <person name="Liu T."/>
            <person name="Pan Y.S."/>
            <person name="Xia L.Y."/>
            <person name="Li J."/>
            <person name="Zhao F."/>
            <person name="Cao W.C."/>
        </authorList>
    </citation>
    <scope>NUCLEOTIDE SEQUENCE</scope>
    <source>
        <strain evidence="7">Rmic-2018</strain>
    </source>
</reference>
<keyword evidence="4" id="KW-0788">Thiol protease</keyword>
<name>A0A9J6E5N7_RHIMP</name>
<dbReference type="PANTHER" id="PTHR12606">
    <property type="entry name" value="SENTRIN/SUMO-SPECIFIC PROTEASE"/>
    <property type="match status" value="1"/>
</dbReference>
<feature type="domain" description="Ubiquitin-like protease family profile" evidence="6">
    <location>
        <begin position="157"/>
        <end position="321"/>
    </location>
</feature>
<dbReference type="Proteomes" id="UP000821866">
    <property type="component" value="Chromosome 3"/>
</dbReference>
<gene>
    <name evidence="7" type="ORF">HPB51_004796</name>
</gene>
<feature type="region of interest" description="Disordered" evidence="5">
    <location>
        <begin position="1"/>
        <end position="43"/>
    </location>
</feature>
<dbReference type="GO" id="GO:0016929">
    <property type="term" value="F:deSUMOylase activity"/>
    <property type="evidence" value="ECO:0007669"/>
    <property type="project" value="TreeGrafter"/>
</dbReference>
<evidence type="ECO:0000313" key="8">
    <source>
        <dbReference type="Proteomes" id="UP000821866"/>
    </source>
</evidence>
<dbReference type="Gene3D" id="3.40.395.10">
    <property type="entry name" value="Adenoviral Proteinase, Chain A"/>
    <property type="match status" value="1"/>
</dbReference>
<evidence type="ECO:0000313" key="7">
    <source>
        <dbReference type="EMBL" id="KAH8029791.1"/>
    </source>
</evidence>
<evidence type="ECO:0000256" key="4">
    <source>
        <dbReference type="ARBA" id="ARBA00022807"/>
    </source>
</evidence>
<feature type="region of interest" description="Disordered" evidence="5">
    <location>
        <begin position="334"/>
        <end position="356"/>
    </location>
</feature>
<keyword evidence="3" id="KW-0378">Hydrolase</keyword>
<accession>A0A9J6E5N7</accession>
<dbReference type="AlphaFoldDB" id="A0A9J6E5N7"/>
<protein>
    <recommendedName>
        <fullName evidence="6">Ubiquitin-like protease family profile domain-containing protein</fullName>
    </recommendedName>
</protein>
<dbReference type="PANTHER" id="PTHR12606:SF141">
    <property type="entry name" value="GH15225P-RELATED"/>
    <property type="match status" value="1"/>
</dbReference>